<dbReference type="Pfam" id="PF01471">
    <property type="entry name" value="PG_binding_1"/>
    <property type="match status" value="1"/>
</dbReference>
<dbReference type="EMBL" id="JACHOB010000002">
    <property type="protein sequence ID" value="MBB4658806.1"/>
    <property type="molecule type" value="Genomic_DNA"/>
</dbReference>
<dbReference type="SUPFAM" id="SSF53955">
    <property type="entry name" value="Lysozyme-like"/>
    <property type="match status" value="1"/>
</dbReference>
<dbReference type="RefSeq" id="WP_183816984.1">
    <property type="nucleotide sequence ID" value="NZ_JACHOB010000002.1"/>
</dbReference>
<keyword evidence="1" id="KW-0732">Signal</keyword>
<dbReference type="GO" id="GO:0009253">
    <property type="term" value="P:peptidoglycan catabolic process"/>
    <property type="evidence" value="ECO:0007669"/>
    <property type="project" value="TreeGrafter"/>
</dbReference>
<gene>
    <name evidence="4" type="ORF">GGQ59_001320</name>
</gene>
<dbReference type="Gene3D" id="1.10.530.10">
    <property type="match status" value="1"/>
</dbReference>
<reference evidence="4 5" key="1">
    <citation type="submission" date="2020-08" db="EMBL/GenBank/DDBJ databases">
        <title>Genomic Encyclopedia of Type Strains, Phase IV (KMG-IV): sequencing the most valuable type-strain genomes for metagenomic binning, comparative biology and taxonomic classification.</title>
        <authorList>
            <person name="Goeker M."/>
        </authorList>
    </citation>
    <scope>NUCLEOTIDE SEQUENCE [LARGE SCALE GENOMIC DNA]</scope>
    <source>
        <strain evidence="4 5">DSM 102850</strain>
    </source>
</reference>
<dbReference type="PANTHER" id="PTHR30163:SF8">
    <property type="entry name" value="LYTIC MUREIN TRANSGLYCOSYLASE"/>
    <property type="match status" value="1"/>
</dbReference>
<dbReference type="InterPro" id="IPR043426">
    <property type="entry name" value="MltB-like"/>
</dbReference>
<dbReference type="GO" id="GO:0008933">
    <property type="term" value="F:peptidoglycan lytic transglycosylase activity"/>
    <property type="evidence" value="ECO:0007669"/>
    <property type="project" value="TreeGrafter"/>
</dbReference>
<dbReference type="Pfam" id="PF13406">
    <property type="entry name" value="SLT_2"/>
    <property type="match status" value="1"/>
</dbReference>
<dbReference type="InterPro" id="IPR011970">
    <property type="entry name" value="MltB_2"/>
</dbReference>
<organism evidence="4 5">
    <name type="scientific">Parvularcula dongshanensis</name>
    <dbReference type="NCBI Taxonomy" id="1173995"/>
    <lineage>
        <taxon>Bacteria</taxon>
        <taxon>Pseudomonadati</taxon>
        <taxon>Pseudomonadota</taxon>
        <taxon>Alphaproteobacteria</taxon>
        <taxon>Parvularculales</taxon>
        <taxon>Parvularculaceae</taxon>
        <taxon>Parvularcula</taxon>
    </lineage>
</organism>
<dbReference type="CDD" id="cd13399">
    <property type="entry name" value="Slt35-like"/>
    <property type="match status" value="1"/>
</dbReference>
<dbReference type="InterPro" id="IPR036366">
    <property type="entry name" value="PGBDSf"/>
</dbReference>
<dbReference type="SUPFAM" id="SSF47090">
    <property type="entry name" value="PGBD-like"/>
    <property type="match status" value="1"/>
</dbReference>
<feature type="chain" id="PRO_5032532630" evidence="1">
    <location>
        <begin position="24"/>
        <end position="400"/>
    </location>
</feature>
<dbReference type="InterPro" id="IPR031304">
    <property type="entry name" value="SLT_2"/>
</dbReference>
<comment type="caution">
    <text evidence="4">The sequence shown here is derived from an EMBL/GenBank/DDBJ whole genome shotgun (WGS) entry which is preliminary data.</text>
</comment>
<dbReference type="InterPro" id="IPR023346">
    <property type="entry name" value="Lysozyme-like_dom_sf"/>
</dbReference>
<dbReference type="Gene3D" id="1.10.101.10">
    <property type="entry name" value="PGBD-like superfamily/PGBD"/>
    <property type="match status" value="1"/>
</dbReference>
<feature type="domain" description="Transglycosylase SLT" evidence="3">
    <location>
        <begin position="27"/>
        <end position="320"/>
    </location>
</feature>
<sequence length="400" mass="43083">MRKRLAATISVLALGLVTARAQADSDFDTFRQQFRIDAAAAGVDPTLYDREMATAQPLAVILERNDNQPEFNRPMWAYVDGATSAARIKGGQEGYAAEKALLSKIEDEYGVAAEVVVAIWGMESSYGRIMGDHDIVSALATLGFQGRRQSFGRTQLIAALKILQSGAADRDELKGSWAGAMGQTQFIPTTYIEHAVDHDGDGHKDLWSDRGDVFASTAHYLAQSGWREGVPWGFEVKLPAGFDFAHADAKHARTAGDWLALGVEAAKGSVSERIDLNERISIILPAGARGPAFAITNNFRAILRYNNSTAYALGVSFLSDAVAGRDTSLAQDWPRDDRPLTLAERKSLQQALSEKGYAPGPVDGIVGAGTRAALRAWQKDQGMPADGYASAVVLARLLEA</sequence>
<evidence type="ECO:0000256" key="1">
    <source>
        <dbReference type="SAM" id="SignalP"/>
    </source>
</evidence>
<accession>A0A840I183</accession>
<name>A0A840I183_9PROT</name>
<dbReference type="InterPro" id="IPR036365">
    <property type="entry name" value="PGBD-like_sf"/>
</dbReference>
<evidence type="ECO:0000259" key="3">
    <source>
        <dbReference type="Pfam" id="PF13406"/>
    </source>
</evidence>
<protein>
    <submittedName>
        <fullName evidence="4">Membrane-bound lytic murein transglycosylase B</fullName>
    </submittedName>
</protein>
<dbReference type="AlphaFoldDB" id="A0A840I183"/>
<dbReference type="Proteomes" id="UP000563524">
    <property type="component" value="Unassembled WGS sequence"/>
</dbReference>
<keyword evidence="5" id="KW-1185">Reference proteome</keyword>
<evidence type="ECO:0000313" key="4">
    <source>
        <dbReference type="EMBL" id="MBB4658806.1"/>
    </source>
</evidence>
<feature type="domain" description="Peptidoglycan binding-like" evidence="2">
    <location>
        <begin position="343"/>
        <end position="397"/>
    </location>
</feature>
<dbReference type="InterPro" id="IPR002477">
    <property type="entry name" value="Peptidoglycan-bd-like"/>
</dbReference>
<dbReference type="NCBIfam" id="TIGR02283">
    <property type="entry name" value="MltB_2"/>
    <property type="match status" value="1"/>
</dbReference>
<dbReference type="PANTHER" id="PTHR30163">
    <property type="entry name" value="MEMBRANE-BOUND LYTIC MUREIN TRANSGLYCOSYLASE B"/>
    <property type="match status" value="1"/>
</dbReference>
<proteinExistence type="predicted"/>
<evidence type="ECO:0000313" key="5">
    <source>
        <dbReference type="Proteomes" id="UP000563524"/>
    </source>
</evidence>
<feature type="signal peptide" evidence="1">
    <location>
        <begin position="1"/>
        <end position="23"/>
    </location>
</feature>
<evidence type="ECO:0000259" key="2">
    <source>
        <dbReference type="Pfam" id="PF01471"/>
    </source>
</evidence>
<dbReference type="Gene3D" id="1.10.8.350">
    <property type="entry name" value="Bacterial muramidase"/>
    <property type="match status" value="1"/>
</dbReference>